<sequence>METLSAMMGIAKAGKALEKIGEDLGRLPKFTGLGGAYELNCGS</sequence>
<dbReference type="RefSeq" id="WP_014809165.1">
    <property type="nucleotide sequence ID" value="NC_018025.1"/>
</dbReference>
<dbReference type="HOGENOM" id="CLU_3232730_0_0_7"/>
<dbReference type="EMBL" id="CP003360">
    <property type="protein sequence ID" value="AFM24014.1"/>
    <property type="molecule type" value="Genomic_DNA"/>
</dbReference>
<dbReference type="AlphaFoldDB" id="I4C373"/>
<keyword evidence="2" id="KW-1185">Reference proteome</keyword>
<proteinExistence type="predicted"/>
<dbReference type="Proteomes" id="UP000006055">
    <property type="component" value="Chromosome"/>
</dbReference>
<reference evidence="2" key="1">
    <citation type="submission" date="2012-06" db="EMBL/GenBank/DDBJ databases">
        <title>Complete sequence of chromosome of Desulfomonile tiedjei DSM 6799.</title>
        <authorList>
            <person name="Lucas S."/>
            <person name="Copeland A."/>
            <person name="Lapidus A."/>
            <person name="Glavina del Rio T."/>
            <person name="Dalin E."/>
            <person name="Tice H."/>
            <person name="Bruce D."/>
            <person name="Goodwin L."/>
            <person name="Pitluck S."/>
            <person name="Peters L."/>
            <person name="Ovchinnikova G."/>
            <person name="Zeytun A."/>
            <person name="Lu M."/>
            <person name="Kyrpides N."/>
            <person name="Mavromatis K."/>
            <person name="Ivanova N."/>
            <person name="Brettin T."/>
            <person name="Detter J.C."/>
            <person name="Han C."/>
            <person name="Larimer F."/>
            <person name="Land M."/>
            <person name="Hauser L."/>
            <person name="Markowitz V."/>
            <person name="Cheng J.-F."/>
            <person name="Hugenholtz P."/>
            <person name="Woyke T."/>
            <person name="Wu D."/>
            <person name="Spring S."/>
            <person name="Schroeder M."/>
            <person name="Brambilla E."/>
            <person name="Klenk H.-P."/>
            <person name="Eisen J.A."/>
        </authorList>
    </citation>
    <scope>NUCLEOTIDE SEQUENCE [LARGE SCALE GENOMIC DNA]</scope>
    <source>
        <strain evidence="2">ATCC 49306 / DSM 6799 / DCB-1</strain>
    </source>
</reference>
<organism evidence="1 2">
    <name type="scientific">Desulfomonile tiedjei (strain ATCC 49306 / DSM 6799 / DCB-1)</name>
    <dbReference type="NCBI Taxonomy" id="706587"/>
    <lineage>
        <taxon>Bacteria</taxon>
        <taxon>Pseudomonadati</taxon>
        <taxon>Thermodesulfobacteriota</taxon>
        <taxon>Desulfomonilia</taxon>
        <taxon>Desulfomonilales</taxon>
        <taxon>Desulfomonilaceae</taxon>
        <taxon>Desulfomonile</taxon>
    </lineage>
</organism>
<gene>
    <name evidence="1" type="ordered locus">Desti_1301</name>
</gene>
<evidence type="ECO:0000313" key="1">
    <source>
        <dbReference type="EMBL" id="AFM24014.1"/>
    </source>
</evidence>
<protein>
    <submittedName>
        <fullName evidence="1">Uncharacterized protein</fullName>
    </submittedName>
</protein>
<dbReference type="KEGG" id="dti:Desti_1301"/>
<accession>I4C373</accession>
<name>I4C373_DESTA</name>
<evidence type="ECO:0000313" key="2">
    <source>
        <dbReference type="Proteomes" id="UP000006055"/>
    </source>
</evidence>